<proteinExistence type="predicted"/>
<feature type="coiled-coil region" evidence="1">
    <location>
        <begin position="129"/>
        <end position="166"/>
    </location>
</feature>
<feature type="region of interest" description="Disordered" evidence="2">
    <location>
        <begin position="1"/>
        <end position="46"/>
    </location>
</feature>
<feature type="compositionally biased region" description="Low complexity" evidence="2">
    <location>
        <begin position="214"/>
        <end position="231"/>
    </location>
</feature>
<comment type="caution">
    <text evidence="3">The sequence shown here is derived from an EMBL/GenBank/DDBJ whole genome shotgun (WGS) entry which is preliminary data.</text>
</comment>
<evidence type="ECO:0000256" key="2">
    <source>
        <dbReference type="SAM" id="MobiDB-lite"/>
    </source>
</evidence>
<dbReference type="Proteomes" id="UP000292702">
    <property type="component" value="Unassembled WGS sequence"/>
</dbReference>
<evidence type="ECO:0000256" key="1">
    <source>
        <dbReference type="SAM" id="Coils"/>
    </source>
</evidence>
<evidence type="ECO:0000313" key="4">
    <source>
        <dbReference type="Proteomes" id="UP000292702"/>
    </source>
</evidence>
<sequence>MDPGPYPSSSSLPMQGVISSDDPLTGPRTHTHSARPQRPQRGRQRQRIAETGDMFIRAVQQIDTQIDVRDSVFAVAFYVRIDTLTHSACSPKYYASPSFQQQCEVEGIIDIQAHFVNMALRATGVPTPEISLQEQINTLTSQVNSLNAQLAEMSHLRAENINLTAENMKLKMITSDIAKLLANTSTSSTAPGLGAPSTDNNGPRIASPGTPYRSFTHTSTTNHTRTTSSSASFGTGYLGDNIFAPGQNHQDNASVAPYNINYPSEDWVDPGAHNYFGPSVPGNLDSIDSFLSLSSAGQTSPPDNGHFSGLALVGFDT</sequence>
<gene>
    <name evidence="3" type="ORF">EIP91_010640</name>
</gene>
<feature type="compositionally biased region" description="Basic residues" evidence="2">
    <location>
        <begin position="29"/>
        <end position="46"/>
    </location>
</feature>
<keyword evidence="1" id="KW-0175">Coiled coil</keyword>
<organism evidence="3 4">
    <name type="scientific">Steccherinum ochraceum</name>
    <dbReference type="NCBI Taxonomy" id="92696"/>
    <lineage>
        <taxon>Eukaryota</taxon>
        <taxon>Fungi</taxon>
        <taxon>Dikarya</taxon>
        <taxon>Basidiomycota</taxon>
        <taxon>Agaricomycotina</taxon>
        <taxon>Agaricomycetes</taxon>
        <taxon>Polyporales</taxon>
        <taxon>Steccherinaceae</taxon>
        <taxon>Steccherinum</taxon>
    </lineage>
</organism>
<accession>A0A4R0RCE9</accession>
<feature type="region of interest" description="Disordered" evidence="2">
    <location>
        <begin position="186"/>
        <end position="231"/>
    </location>
</feature>
<name>A0A4R0RCE9_9APHY</name>
<reference evidence="3 4" key="1">
    <citation type="submission" date="2018-11" db="EMBL/GenBank/DDBJ databases">
        <title>Genome assembly of Steccherinum ochraceum LE-BIN_3174, the white-rot fungus of the Steccherinaceae family (The Residual Polyporoid clade, Polyporales, Basidiomycota).</title>
        <authorList>
            <person name="Fedorova T.V."/>
            <person name="Glazunova O.A."/>
            <person name="Landesman E.O."/>
            <person name="Moiseenko K.V."/>
            <person name="Psurtseva N.V."/>
            <person name="Savinova O.S."/>
            <person name="Shakhova N.V."/>
            <person name="Tyazhelova T.V."/>
            <person name="Vasina D.V."/>
        </authorList>
    </citation>
    <scope>NUCLEOTIDE SEQUENCE [LARGE SCALE GENOMIC DNA]</scope>
    <source>
        <strain evidence="3 4">LE-BIN_3174</strain>
    </source>
</reference>
<dbReference type="EMBL" id="RWJN01000649">
    <property type="protein sequence ID" value="TCD60144.1"/>
    <property type="molecule type" value="Genomic_DNA"/>
</dbReference>
<keyword evidence="4" id="KW-1185">Reference proteome</keyword>
<evidence type="ECO:0000313" key="3">
    <source>
        <dbReference type="EMBL" id="TCD60144.1"/>
    </source>
</evidence>
<dbReference type="AlphaFoldDB" id="A0A4R0RCE9"/>
<protein>
    <submittedName>
        <fullName evidence="3">Uncharacterized protein</fullName>
    </submittedName>
</protein>